<dbReference type="CDD" id="cd17321">
    <property type="entry name" value="MFS_MMR_MDR_like"/>
    <property type="match status" value="1"/>
</dbReference>
<feature type="transmembrane region" description="Helical" evidence="7">
    <location>
        <begin position="327"/>
        <end position="347"/>
    </location>
</feature>
<accession>A0A242NY77</accession>
<feature type="transmembrane region" description="Helical" evidence="7">
    <location>
        <begin position="302"/>
        <end position="320"/>
    </location>
</feature>
<keyword evidence="3" id="KW-1003">Cell membrane</keyword>
<feature type="transmembrane region" description="Helical" evidence="7">
    <location>
        <begin position="136"/>
        <end position="159"/>
    </location>
</feature>
<dbReference type="GO" id="GO:0022857">
    <property type="term" value="F:transmembrane transporter activity"/>
    <property type="evidence" value="ECO:0007669"/>
    <property type="project" value="InterPro"/>
</dbReference>
<keyword evidence="2" id="KW-0813">Transport</keyword>
<feature type="transmembrane region" description="Helical" evidence="7">
    <location>
        <begin position="428"/>
        <end position="448"/>
    </location>
</feature>
<evidence type="ECO:0000259" key="8">
    <source>
        <dbReference type="PROSITE" id="PS50850"/>
    </source>
</evidence>
<feature type="transmembrane region" description="Helical" evidence="7">
    <location>
        <begin position="221"/>
        <end position="242"/>
    </location>
</feature>
<feature type="transmembrane region" description="Helical" evidence="7">
    <location>
        <begin position="395"/>
        <end position="416"/>
    </location>
</feature>
<evidence type="ECO:0000256" key="2">
    <source>
        <dbReference type="ARBA" id="ARBA00022448"/>
    </source>
</evidence>
<dbReference type="InterPro" id="IPR036259">
    <property type="entry name" value="MFS_trans_sf"/>
</dbReference>
<name>A0A242NY77_9GAMM</name>
<dbReference type="GO" id="GO:0005886">
    <property type="term" value="C:plasma membrane"/>
    <property type="evidence" value="ECO:0007669"/>
    <property type="project" value="UniProtKB-SubCell"/>
</dbReference>
<dbReference type="InterPro" id="IPR004638">
    <property type="entry name" value="EmrB-like"/>
</dbReference>
<feature type="domain" description="Major facilitator superfamily (MFS) profile" evidence="8">
    <location>
        <begin position="11"/>
        <end position="455"/>
    </location>
</feature>
<proteinExistence type="predicted"/>
<feature type="transmembrane region" description="Helical" evidence="7">
    <location>
        <begin position="46"/>
        <end position="65"/>
    </location>
</feature>
<dbReference type="Pfam" id="PF07690">
    <property type="entry name" value="MFS_1"/>
    <property type="match status" value="1"/>
</dbReference>
<feature type="transmembrane region" description="Helical" evidence="7">
    <location>
        <begin position="270"/>
        <end position="290"/>
    </location>
</feature>
<evidence type="ECO:0000313" key="10">
    <source>
        <dbReference type="Proteomes" id="UP000194968"/>
    </source>
</evidence>
<dbReference type="NCBIfam" id="TIGR00711">
    <property type="entry name" value="efflux_EmrB"/>
    <property type="match status" value="1"/>
</dbReference>
<sequence length="456" mass="49066">MQERKVNSSAIIILTSLGFFMSMIDSMIVTTATTAIRNDFQISVNLLQWLLNIYNITIAALLLVGVSLGEKIGRKKVYLMGIAIFTIASIFCALSNSITELIISRMIQAVGACVMTPMSMAILTHSLPVDIRGKALGIWSGIGGLALIVGPVLGGFIVATLSWQWIFWINLPIGIVTIYFAHNLLPESKGKDDKLNFTDILLIAISSAGIIWSLSEITTQTSHVITTITGLSCLVLGILFIIRQKMTTTPMIPLILFHSKVFTNGNIATFLLYASMFGVLFFLPQFFLVLENVNPLVAGLQLLPWTATLVVIAPFAGSAVDRFGEKIIATLGLFLQGIGYLLIIFLFNATDSYIAMAIPLMIAGMGLSMAGPALQKAVLSAVEPIYLGKASGIYNIFRLFGGAIGTTICVIVFNIFGGTTNSTAFAKGFDAVIITSGLISLLGIVFSIRLTAKDKK</sequence>
<gene>
    <name evidence="9" type="ORF">B6D06_01185</name>
</gene>
<dbReference type="PRINTS" id="PR01036">
    <property type="entry name" value="TCRTETB"/>
</dbReference>
<feature type="transmembrane region" description="Helical" evidence="7">
    <location>
        <begin position="353"/>
        <end position="374"/>
    </location>
</feature>
<keyword evidence="4 7" id="KW-0812">Transmembrane</keyword>
<comment type="caution">
    <text evidence="9">The sequence shown here is derived from an EMBL/GenBank/DDBJ whole genome shotgun (WGS) entry which is preliminary data.</text>
</comment>
<evidence type="ECO:0000256" key="7">
    <source>
        <dbReference type="SAM" id="Phobius"/>
    </source>
</evidence>
<comment type="subcellular location">
    <subcellularLocation>
        <location evidence="1">Cell membrane</location>
        <topology evidence="1">Multi-pass membrane protein</topology>
    </subcellularLocation>
</comment>
<dbReference type="PROSITE" id="PS50850">
    <property type="entry name" value="MFS"/>
    <property type="match status" value="1"/>
</dbReference>
<protein>
    <submittedName>
        <fullName evidence="9">MFS transporter</fullName>
    </submittedName>
</protein>
<dbReference type="InterPro" id="IPR020846">
    <property type="entry name" value="MFS_dom"/>
</dbReference>
<evidence type="ECO:0000256" key="6">
    <source>
        <dbReference type="ARBA" id="ARBA00023136"/>
    </source>
</evidence>
<evidence type="ECO:0000256" key="4">
    <source>
        <dbReference type="ARBA" id="ARBA00022692"/>
    </source>
</evidence>
<keyword evidence="5 7" id="KW-1133">Transmembrane helix</keyword>
<dbReference type="InterPro" id="IPR011701">
    <property type="entry name" value="MFS"/>
</dbReference>
<dbReference type="Proteomes" id="UP000194968">
    <property type="component" value="Unassembled WGS sequence"/>
</dbReference>
<evidence type="ECO:0000256" key="1">
    <source>
        <dbReference type="ARBA" id="ARBA00004651"/>
    </source>
</evidence>
<dbReference type="RefSeq" id="WP_086319940.1">
    <property type="nucleotide sequence ID" value="NZ_NASK01000064.1"/>
</dbReference>
<dbReference type="PANTHER" id="PTHR42718:SF46">
    <property type="entry name" value="BLR6921 PROTEIN"/>
    <property type="match status" value="1"/>
</dbReference>
<feature type="transmembrane region" description="Helical" evidence="7">
    <location>
        <begin position="165"/>
        <end position="185"/>
    </location>
</feature>
<dbReference type="Gene3D" id="1.20.1250.20">
    <property type="entry name" value="MFS general substrate transporter like domains"/>
    <property type="match status" value="1"/>
</dbReference>
<feature type="transmembrane region" description="Helical" evidence="7">
    <location>
        <begin position="197"/>
        <end position="215"/>
    </location>
</feature>
<dbReference type="AlphaFoldDB" id="A0A242NY77"/>
<evidence type="ECO:0000313" key="9">
    <source>
        <dbReference type="EMBL" id="OTQ53259.1"/>
    </source>
</evidence>
<dbReference type="OrthoDB" id="9812221at2"/>
<reference evidence="9 10" key="1">
    <citation type="submission" date="2017-03" db="EMBL/GenBank/DDBJ databases">
        <title>Comparative genomics of honeybee gut symbionts reveal geographically distinct and subgroup specific antibiotic resistance.</title>
        <authorList>
            <person name="Ludvigsen J."/>
            <person name="Porcellato D."/>
            <person name="Labee-Lund T.M."/>
            <person name="Amdam G.V."/>
            <person name="Rudi K."/>
        </authorList>
    </citation>
    <scope>NUCLEOTIDE SEQUENCE [LARGE SCALE GENOMIC DNA]</scope>
    <source>
        <strain evidence="9 10">A-4-12</strain>
    </source>
</reference>
<feature type="transmembrane region" description="Helical" evidence="7">
    <location>
        <begin position="102"/>
        <end position="124"/>
    </location>
</feature>
<dbReference type="PANTHER" id="PTHR42718">
    <property type="entry name" value="MAJOR FACILITATOR SUPERFAMILY MULTIDRUG TRANSPORTER MFSC"/>
    <property type="match status" value="1"/>
</dbReference>
<dbReference type="Gene3D" id="1.20.1720.10">
    <property type="entry name" value="Multidrug resistance protein D"/>
    <property type="match status" value="1"/>
</dbReference>
<dbReference type="EMBL" id="NASK01000064">
    <property type="protein sequence ID" value="OTQ53259.1"/>
    <property type="molecule type" value="Genomic_DNA"/>
</dbReference>
<evidence type="ECO:0000256" key="5">
    <source>
        <dbReference type="ARBA" id="ARBA00022989"/>
    </source>
</evidence>
<feature type="transmembrane region" description="Helical" evidence="7">
    <location>
        <begin position="77"/>
        <end position="96"/>
    </location>
</feature>
<dbReference type="SUPFAM" id="SSF103473">
    <property type="entry name" value="MFS general substrate transporter"/>
    <property type="match status" value="1"/>
</dbReference>
<feature type="transmembrane region" description="Helical" evidence="7">
    <location>
        <begin position="12"/>
        <end position="34"/>
    </location>
</feature>
<evidence type="ECO:0000256" key="3">
    <source>
        <dbReference type="ARBA" id="ARBA00022475"/>
    </source>
</evidence>
<organism evidence="9 10">
    <name type="scientific">Gilliamella apis</name>
    <dbReference type="NCBI Taxonomy" id="1970738"/>
    <lineage>
        <taxon>Bacteria</taxon>
        <taxon>Pseudomonadati</taxon>
        <taxon>Pseudomonadota</taxon>
        <taxon>Gammaproteobacteria</taxon>
        <taxon>Orbales</taxon>
        <taxon>Orbaceae</taxon>
        <taxon>Gilliamella</taxon>
    </lineage>
</organism>
<keyword evidence="6 7" id="KW-0472">Membrane</keyword>